<keyword evidence="1 4" id="KW-0378">Hydrolase</keyword>
<evidence type="ECO:0000256" key="1">
    <source>
        <dbReference type="ARBA" id="ARBA00022801"/>
    </source>
</evidence>
<proteinExistence type="predicted"/>
<gene>
    <name evidence="7" type="ORF">LNKW23_02660</name>
</gene>
<feature type="short sequence motif" description="GXSXG" evidence="4">
    <location>
        <begin position="45"/>
        <end position="49"/>
    </location>
</feature>
<feature type="short sequence motif" description="GXGXXG" evidence="4">
    <location>
        <begin position="17"/>
        <end position="22"/>
    </location>
</feature>
<dbReference type="PROSITE" id="PS51635">
    <property type="entry name" value="PNPLA"/>
    <property type="match status" value="1"/>
</dbReference>
<organism evidence="7 8">
    <name type="scientific">Paralimibaculum aggregatum</name>
    <dbReference type="NCBI Taxonomy" id="3036245"/>
    <lineage>
        <taxon>Bacteria</taxon>
        <taxon>Pseudomonadati</taxon>
        <taxon>Pseudomonadota</taxon>
        <taxon>Alphaproteobacteria</taxon>
        <taxon>Rhodobacterales</taxon>
        <taxon>Paracoccaceae</taxon>
        <taxon>Paralimibaculum</taxon>
    </lineage>
</organism>
<dbReference type="EMBL" id="BSYI01000002">
    <property type="protein sequence ID" value="GMG81054.1"/>
    <property type="molecule type" value="Genomic_DNA"/>
</dbReference>
<evidence type="ECO:0000259" key="6">
    <source>
        <dbReference type="PROSITE" id="PS51635"/>
    </source>
</evidence>
<dbReference type="PANTHER" id="PTHR14226:SF78">
    <property type="entry name" value="SLR0060 PROTEIN"/>
    <property type="match status" value="1"/>
</dbReference>
<feature type="active site" description="Nucleophile" evidence="4">
    <location>
        <position position="47"/>
    </location>
</feature>
<evidence type="ECO:0000256" key="4">
    <source>
        <dbReference type="PROSITE-ProRule" id="PRU01161"/>
    </source>
</evidence>
<feature type="active site" description="Proton acceptor" evidence="4">
    <location>
        <position position="199"/>
    </location>
</feature>
<sequence>MGRKPRHVKTVNLALQGGGAHGAFTWGVLDRLFEDDRIWVEAISGTSAGAMNAVVAAQGMTEGGAEGARSRLAEFWEAISEAGQASPLKRSPFDVVFGNWSLDNSPAYLFFDLLNRLASPYDLNPLGLNPLREVVERQVDFDRVRACNKMGVFLSATNVETGRARVFHRHEISIDVVMASACLPFMFHAVKIGEEHYWDGGYVGNPVLFPFVEHSPACDIVIVQINPMYREGVPKSARDILSRVNEITFNSSLMKELRAFHLMNELLERHEIPAENRRQMRLHMIEARKRMRPLGASSKLNTEWNFLLHLFEIGRGAAERWLAAHFDDIGMRSTLDIPAMFGRPTDPTNLPDGSLADHAAAGLGSDDGDRGGDGDGAAVAGGTVVPLKRD</sequence>
<keyword evidence="8" id="KW-1185">Reference proteome</keyword>
<feature type="compositionally biased region" description="Low complexity" evidence="5">
    <location>
        <begin position="352"/>
        <end position="364"/>
    </location>
</feature>
<dbReference type="Proteomes" id="UP001239909">
    <property type="component" value="Unassembled WGS sequence"/>
</dbReference>
<comment type="caution">
    <text evidence="7">The sequence shown here is derived from an EMBL/GenBank/DDBJ whole genome shotgun (WGS) entry which is preliminary data.</text>
</comment>
<dbReference type="Gene3D" id="3.40.1090.10">
    <property type="entry name" value="Cytosolic phospholipase A2 catalytic domain"/>
    <property type="match status" value="2"/>
</dbReference>
<keyword evidence="2 4" id="KW-0442">Lipid degradation</keyword>
<evidence type="ECO:0000256" key="3">
    <source>
        <dbReference type="ARBA" id="ARBA00023098"/>
    </source>
</evidence>
<dbReference type="InterPro" id="IPR002641">
    <property type="entry name" value="PNPLA_dom"/>
</dbReference>
<protein>
    <submittedName>
        <fullName evidence="7">Patatin-like phospholipase family protein</fullName>
    </submittedName>
</protein>
<feature type="short sequence motif" description="DGA/G" evidence="4">
    <location>
        <begin position="199"/>
        <end position="201"/>
    </location>
</feature>
<evidence type="ECO:0000313" key="8">
    <source>
        <dbReference type="Proteomes" id="UP001239909"/>
    </source>
</evidence>
<feature type="domain" description="PNPLA" evidence="6">
    <location>
        <begin position="13"/>
        <end position="212"/>
    </location>
</feature>
<evidence type="ECO:0000313" key="7">
    <source>
        <dbReference type="EMBL" id="GMG81054.1"/>
    </source>
</evidence>
<dbReference type="PANTHER" id="PTHR14226">
    <property type="entry name" value="NEUROPATHY TARGET ESTERASE/SWISS CHEESE D.MELANOGASTER"/>
    <property type="match status" value="1"/>
</dbReference>
<name>A0ABQ6LGA3_9RHOB</name>
<feature type="region of interest" description="Disordered" evidence="5">
    <location>
        <begin position="342"/>
        <end position="390"/>
    </location>
</feature>
<evidence type="ECO:0000256" key="5">
    <source>
        <dbReference type="SAM" id="MobiDB-lite"/>
    </source>
</evidence>
<evidence type="ECO:0000256" key="2">
    <source>
        <dbReference type="ARBA" id="ARBA00022963"/>
    </source>
</evidence>
<reference evidence="7 8" key="1">
    <citation type="submission" date="2023-04" db="EMBL/GenBank/DDBJ databases">
        <title>Marinoamorphus aggregata gen. nov., sp. Nov., isolate from tissue of brittle star Ophioplocus japonicus.</title>
        <authorList>
            <person name="Kawano K."/>
            <person name="Sawayama S."/>
            <person name="Nakagawa S."/>
        </authorList>
    </citation>
    <scope>NUCLEOTIDE SEQUENCE [LARGE SCALE GENOMIC DNA]</scope>
    <source>
        <strain evidence="7 8">NKW23</strain>
    </source>
</reference>
<dbReference type="InterPro" id="IPR016035">
    <property type="entry name" value="Acyl_Trfase/lysoPLipase"/>
</dbReference>
<dbReference type="SUPFAM" id="SSF52151">
    <property type="entry name" value="FabD/lysophospholipase-like"/>
    <property type="match status" value="1"/>
</dbReference>
<keyword evidence="3 4" id="KW-0443">Lipid metabolism</keyword>
<dbReference type="InterPro" id="IPR050301">
    <property type="entry name" value="NTE"/>
</dbReference>
<dbReference type="RefSeq" id="WP_285669677.1">
    <property type="nucleotide sequence ID" value="NZ_BSYI01000002.1"/>
</dbReference>
<dbReference type="Pfam" id="PF01734">
    <property type="entry name" value="Patatin"/>
    <property type="match status" value="1"/>
</dbReference>
<accession>A0ABQ6LGA3</accession>